<dbReference type="SUPFAM" id="SSF46689">
    <property type="entry name" value="Homeodomain-like"/>
    <property type="match status" value="1"/>
</dbReference>
<reference evidence="1 2" key="1">
    <citation type="journal article" date="2013" name="PLoS ONE">
        <title>Sequence Divergence and Conservation in Genomes ofHelicobacter cetorum Strains from a Dolphin and a Whale.</title>
        <authorList>
            <person name="Kersulyte D."/>
            <person name="Rossi M."/>
            <person name="Berg D.E."/>
        </authorList>
    </citation>
    <scope>NUCLEOTIDE SEQUENCE [LARGE SCALE GENOMIC DNA]</scope>
    <source>
        <strain evidence="1 2">MIT 99-5656</strain>
    </source>
</reference>
<dbReference type="Proteomes" id="UP000005013">
    <property type="component" value="Chromosome"/>
</dbReference>
<sequence length="256" mass="29544">MEYKKSKEYTSDFRKKVQVFYESHCLSQAQVAQKFNISRYTLIKWIQAGEWKAKNNKDSVRAYYETHHISFRELSGMFNVTEATIKKWAKEGNWQEAKVFDKVEQEVLKDKITEKNIGLFLDTKKDEVKQSLRESLEGLDLDPIVLECIVETSSDELLLKAMNTAYIKKQILFCAIVARGELIKMLKLGSYEPKDMAAIIVAAEKVSKLFIDAGVSLFGKEQIQVREENSQQKDFTKLNMNELMALANANVENKDF</sequence>
<dbReference type="KEGG" id="hcm:HCD_05060"/>
<dbReference type="HOGENOM" id="CLU_094529_0_0_7"/>
<name>I0ESU5_HELCM</name>
<organism evidence="1 2">
    <name type="scientific">Helicobacter cetorum (strain ATCC BAA-540 / CCUG 52418 / MIT 99-5656)</name>
    <dbReference type="NCBI Taxonomy" id="1163745"/>
    <lineage>
        <taxon>Bacteria</taxon>
        <taxon>Pseudomonadati</taxon>
        <taxon>Campylobacterota</taxon>
        <taxon>Epsilonproteobacteria</taxon>
        <taxon>Campylobacterales</taxon>
        <taxon>Helicobacteraceae</taxon>
        <taxon>Helicobacter</taxon>
    </lineage>
</organism>
<protein>
    <submittedName>
        <fullName evidence="1">Uncharacterized protein</fullName>
    </submittedName>
</protein>
<gene>
    <name evidence="1" type="ordered locus">HCD_05060</name>
</gene>
<dbReference type="RefSeq" id="WP_014659509.1">
    <property type="nucleotide sequence ID" value="NC_017735.1"/>
</dbReference>
<evidence type="ECO:0000313" key="2">
    <source>
        <dbReference type="Proteomes" id="UP000005013"/>
    </source>
</evidence>
<accession>I0ESU5</accession>
<dbReference type="PATRIC" id="fig|1163745.3.peg.1068"/>
<dbReference type="InterPro" id="IPR009057">
    <property type="entry name" value="Homeodomain-like_sf"/>
</dbReference>
<proteinExistence type="predicted"/>
<dbReference type="EMBL" id="CP003481">
    <property type="protein sequence ID" value="AFI06014.1"/>
    <property type="molecule type" value="Genomic_DNA"/>
</dbReference>
<dbReference type="AlphaFoldDB" id="I0ESU5"/>
<evidence type="ECO:0000313" key="1">
    <source>
        <dbReference type="EMBL" id="AFI06014.1"/>
    </source>
</evidence>
<dbReference type="OrthoDB" id="5324092at2"/>
<keyword evidence="2" id="KW-1185">Reference proteome</keyword>